<dbReference type="InterPro" id="IPR010998">
    <property type="entry name" value="Integrase_recombinase_N"/>
</dbReference>
<organism evidence="9 10">
    <name type="scientific">Subdoligranulum variabile</name>
    <dbReference type="NCBI Taxonomy" id="214851"/>
    <lineage>
        <taxon>Bacteria</taxon>
        <taxon>Bacillati</taxon>
        <taxon>Bacillota</taxon>
        <taxon>Clostridia</taxon>
        <taxon>Eubacteriales</taxon>
        <taxon>Oscillospiraceae</taxon>
        <taxon>Subdoligranulum</taxon>
    </lineage>
</organism>
<reference evidence="9" key="1">
    <citation type="submission" date="2021-02" db="EMBL/GenBank/DDBJ databases">
        <title>Infant gut strain persistence is associated with maternal origin, phylogeny, and functional potential including surface adhesion and iron acquisition.</title>
        <authorList>
            <person name="Lou Y.C."/>
        </authorList>
    </citation>
    <scope>NUCLEOTIDE SEQUENCE</scope>
    <source>
        <strain evidence="9">L3_101_000M1_dasL3_101_000M1_concoct_87</strain>
    </source>
</reference>
<dbReference type="PANTHER" id="PTHR30349:SF81">
    <property type="entry name" value="TYROSINE RECOMBINASE XERC"/>
    <property type="match status" value="1"/>
</dbReference>
<name>A0A943HKM8_9FIRM</name>
<keyword evidence="3" id="KW-0229">DNA integration</keyword>
<dbReference type="InterPro" id="IPR050090">
    <property type="entry name" value="Tyrosine_recombinase_XerCD"/>
</dbReference>
<evidence type="ECO:0000259" key="7">
    <source>
        <dbReference type="PROSITE" id="PS51898"/>
    </source>
</evidence>
<feature type="domain" description="Tyr recombinase" evidence="7">
    <location>
        <begin position="124"/>
        <end position="315"/>
    </location>
</feature>
<dbReference type="GO" id="GO:0015074">
    <property type="term" value="P:DNA integration"/>
    <property type="evidence" value="ECO:0007669"/>
    <property type="project" value="UniProtKB-KW"/>
</dbReference>
<dbReference type="InterPro" id="IPR004107">
    <property type="entry name" value="Integrase_SAM-like_N"/>
</dbReference>
<evidence type="ECO:0000256" key="2">
    <source>
        <dbReference type="ARBA" id="ARBA00008857"/>
    </source>
</evidence>
<evidence type="ECO:0000259" key="8">
    <source>
        <dbReference type="PROSITE" id="PS51900"/>
    </source>
</evidence>
<dbReference type="AlphaFoldDB" id="A0A943HKM8"/>
<sequence length="348" mass="40429">MMKVKDAQFFTVVSSFLNVYLVKNRSCSSNTVKSYEDALNLLFTFLEGTKDIPRQRVSWSHFTRQNIQEFVDWLEKVRNCSRQTQLQRLAAIRSFVRYGGIVDLRVIAIQADVERIRYRKPPPALVGYLTKEELSIFLAQPNCKKRTGFRNMVFLVLMYDTAARCQEMLDLRIQDLVLHRTSPCVYFTGKGNKTRVVPILPKTAEHLRSYLKKFHPAENRKRDDYVFYAYGGPQRPMSPDTVAAFVKKYGESARHVCTSIPERVHPHMLRHTRAMHLYQDGVPLAMVSEFLGHAQIETTKIYAHADTEMKRKAIQQAANKLNDTIPDALWNTDDEEMMLKLRGKQQYK</sequence>
<dbReference type="InterPro" id="IPR002104">
    <property type="entry name" value="Integrase_catalytic"/>
</dbReference>
<comment type="similarity">
    <text evidence="2">Belongs to the 'phage' integrase family.</text>
</comment>
<dbReference type="Pfam" id="PF02899">
    <property type="entry name" value="Phage_int_SAM_1"/>
    <property type="match status" value="1"/>
</dbReference>
<dbReference type="InterPro" id="IPR044068">
    <property type="entry name" value="CB"/>
</dbReference>
<dbReference type="InterPro" id="IPR013762">
    <property type="entry name" value="Integrase-like_cat_sf"/>
</dbReference>
<dbReference type="PROSITE" id="PS51898">
    <property type="entry name" value="TYR_RECOMBINASE"/>
    <property type="match status" value="1"/>
</dbReference>
<keyword evidence="4 6" id="KW-0238">DNA-binding</keyword>
<evidence type="ECO:0000256" key="4">
    <source>
        <dbReference type="ARBA" id="ARBA00023125"/>
    </source>
</evidence>
<accession>A0A943HKM8</accession>
<dbReference type="Pfam" id="PF00589">
    <property type="entry name" value="Phage_integrase"/>
    <property type="match status" value="1"/>
</dbReference>
<gene>
    <name evidence="9" type="ORF">KHY36_13520</name>
</gene>
<dbReference type="PANTHER" id="PTHR30349">
    <property type="entry name" value="PHAGE INTEGRASE-RELATED"/>
    <property type="match status" value="1"/>
</dbReference>
<dbReference type="InterPro" id="IPR011010">
    <property type="entry name" value="DNA_brk_join_enz"/>
</dbReference>
<dbReference type="Gene3D" id="1.10.150.130">
    <property type="match status" value="1"/>
</dbReference>
<dbReference type="GO" id="GO:0003677">
    <property type="term" value="F:DNA binding"/>
    <property type="evidence" value="ECO:0007669"/>
    <property type="project" value="UniProtKB-UniRule"/>
</dbReference>
<dbReference type="PROSITE" id="PS51900">
    <property type="entry name" value="CB"/>
    <property type="match status" value="1"/>
</dbReference>
<dbReference type="Gene3D" id="1.10.443.10">
    <property type="entry name" value="Intergrase catalytic core"/>
    <property type="match status" value="1"/>
</dbReference>
<evidence type="ECO:0000256" key="5">
    <source>
        <dbReference type="ARBA" id="ARBA00023172"/>
    </source>
</evidence>
<comment type="caution">
    <text evidence="9">The sequence shown here is derived from an EMBL/GenBank/DDBJ whole genome shotgun (WGS) entry which is preliminary data.</text>
</comment>
<dbReference type="GO" id="GO:0006310">
    <property type="term" value="P:DNA recombination"/>
    <property type="evidence" value="ECO:0007669"/>
    <property type="project" value="UniProtKB-KW"/>
</dbReference>
<dbReference type="SUPFAM" id="SSF56349">
    <property type="entry name" value="DNA breaking-rejoining enzymes"/>
    <property type="match status" value="1"/>
</dbReference>
<comment type="function">
    <text evidence="1">Site-specific tyrosine recombinase, which acts by catalyzing the cutting and rejoining of the recombining DNA molecules.</text>
</comment>
<evidence type="ECO:0000256" key="6">
    <source>
        <dbReference type="PROSITE-ProRule" id="PRU01248"/>
    </source>
</evidence>
<evidence type="ECO:0000313" key="9">
    <source>
        <dbReference type="EMBL" id="MBS5333532.1"/>
    </source>
</evidence>
<evidence type="ECO:0000313" key="10">
    <source>
        <dbReference type="Proteomes" id="UP000759273"/>
    </source>
</evidence>
<keyword evidence="5" id="KW-0233">DNA recombination</keyword>
<proteinExistence type="inferred from homology"/>
<feature type="domain" description="Core-binding (CB)" evidence="8">
    <location>
        <begin position="7"/>
        <end position="100"/>
    </location>
</feature>
<evidence type="ECO:0000256" key="3">
    <source>
        <dbReference type="ARBA" id="ARBA00022908"/>
    </source>
</evidence>
<protein>
    <submittedName>
        <fullName evidence="9">Tyrosine-type recombinase/integrase</fullName>
    </submittedName>
</protein>
<evidence type="ECO:0000256" key="1">
    <source>
        <dbReference type="ARBA" id="ARBA00003283"/>
    </source>
</evidence>
<dbReference type="EMBL" id="JAGZGG010000045">
    <property type="protein sequence ID" value="MBS5333532.1"/>
    <property type="molecule type" value="Genomic_DNA"/>
</dbReference>
<dbReference type="Proteomes" id="UP000759273">
    <property type="component" value="Unassembled WGS sequence"/>
</dbReference>